<evidence type="ECO:0000256" key="2">
    <source>
        <dbReference type="ARBA" id="ARBA00022692"/>
    </source>
</evidence>
<evidence type="ECO:0000313" key="7">
    <source>
        <dbReference type="EMBL" id="ABB33474.1"/>
    </source>
</evidence>
<keyword evidence="3 5" id="KW-1133">Transmembrane helix</keyword>
<evidence type="ECO:0000256" key="3">
    <source>
        <dbReference type="ARBA" id="ARBA00022989"/>
    </source>
</evidence>
<dbReference type="InterPro" id="IPR006694">
    <property type="entry name" value="Fatty_acid_hydroxylase"/>
</dbReference>
<dbReference type="KEGG" id="gme:Gmet_3261"/>
<dbReference type="AlphaFoldDB" id="Q39QK0"/>
<sequence>MHDEALIRLAFFFGVLAAVAIWEVAAPRRRLTDSKARRWYTNLSLVAIDTAVVRLTLTVLPADMAVQAREHGWGLMNTVVLPPSAGILLAFIALDLIIYLQHVLFHFLPVLWRLHRMHHTDLDIDVTTGNRFHPVEIFLSAGIKLGAVALLGAPVVAVVAFEVALNATSMFNHGNIRLPLTFDRWLRLVVVTPDMHRVHHSIILRETNSNFGFNLPWWDRLAGTYRPQPEGGHGEMTIGLKEFRDPAQLTLSRLLVQPFVRKST</sequence>
<dbReference type="GO" id="GO:0005506">
    <property type="term" value="F:iron ion binding"/>
    <property type="evidence" value="ECO:0007669"/>
    <property type="project" value="InterPro"/>
</dbReference>
<dbReference type="PANTHER" id="PTHR11863">
    <property type="entry name" value="STEROL DESATURASE"/>
    <property type="match status" value="1"/>
</dbReference>
<dbReference type="GO" id="GO:0016491">
    <property type="term" value="F:oxidoreductase activity"/>
    <property type="evidence" value="ECO:0007669"/>
    <property type="project" value="InterPro"/>
</dbReference>
<evidence type="ECO:0000313" key="8">
    <source>
        <dbReference type="Proteomes" id="UP000007073"/>
    </source>
</evidence>
<comment type="subcellular location">
    <subcellularLocation>
        <location evidence="1">Membrane</location>
    </subcellularLocation>
</comment>
<dbReference type="EMBL" id="CP000148">
    <property type="protein sequence ID" value="ABB33474.1"/>
    <property type="molecule type" value="Genomic_DNA"/>
</dbReference>
<reference evidence="7 8" key="1">
    <citation type="submission" date="2005-10" db="EMBL/GenBank/DDBJ databases">
        <title>Complete sequence of Geobacter metallireducens GS-15.</title>
        <authorList>
            <consortium name="US DOE Joint Genome Institute"/>
            <person name="Copeland A."/>
            <person name="Lucas S."/>
            <person name="Lapidus A."/>
            <person name="Barry K."/>
            <person name="Detter J.C."/>
            <person name="Glavina T."/>
            <person name="Hammon N."/>
            <person name="Israni S."/>
            <person name="Pitluck S."/>
            <person name="Di Bartolo G."/>
            <person name="Chain P."/>
            <person name="Schmutz J."/>
            <person name="Larimer F."/>
            <person name="Land M."/>
            <person name="Kyrpides N."/>
            <person name="Ivanova N."/>
            <person name="Richardson P."/>
        </authorList>
    </citation>
    <scope>NUCLEOTIDE SEQUENCE [LARGE SCALE GENOMIC DNA]</scope>
    <source>
        <strain evidence="8">ATCC 53774 / DSM 7210 / GS-15</strain>
    </source>
</reference>
<protein>
    <submittedName>
        <fullName evidence="7">Sterol desaturase-related protein</fullName>
    </submittedName>
</protein>
<dbReference type="Proteomes" id="UP000007073">
    <property type="component" value="Chromosome"/>
</dbReference>
<evidence type="ECO:0000256" key="5">
    <source>
        <dbReference type="SAM" id="Phobius"/>
    </source>
</evidence>
<evidence type="ECO:0000256" key="4">
    <source>
        <dbReference type="ARBA" id="ARBA00023136"/>
    </source>
</evidence>
<dbReference type="GO" id="GO:0008610">
    <property type="term" value="P:lipid biosynthetic process"/>
    <property type="evidence" value="ECO:0007669"/>
    <property type="project" value="InterPro"/>
</dbReference>
<dbReference type="GO" id="GO:0016020">
    <property type="term" value="C:membrane"/>
    <property type="evidence" value="ECO:0007669"/>
    <property type="project" value="UniProtKB-SubCell"/>
</dbReference>
<dbReference type="InterPro" id="IPR050307">
    <property type="entry name" value="Sterol_Desaturase_Related"/>
</dbReference>
<evidence type="ECO:0000259" key="6">
    <source>
        <dbReference type="Pfam" id="PF04116"/>
    </source>
</evidence>
<dbReference type="Pfam" id="PF04116">
    <property type="entry name" value="FA_hydroxylase"/>
    <property type="match status" value="1"/>
</dbReference>
<dbReference type="HOGENOM" id="CLU_033631_0_1_7"/>
<dbReference type="eggNOG" id="COG3000">
    <property type="taxonomic scope" value="Bacteria"/>
</dbReference>
<feature type="transmembrane region" description="Helical" evidence="5">
    <location>
        <begin position="6"/>
        <end position="27"/>
    </location>
</feature>
<dbReference type="RefSeq" id="WP_004512699.1">
    <property type="nucleotide sequence ID" value="NC_007517.1"/>
</dbReference>
<dbReference type="STRING" id="269799.Gmet_3261"/>
<keyword evidence="8" id="KW-1185">Reference proteome</keyword>
<feature type="transmembrane region" description="Helical" evidence="5">
    <location>
        <begin position="80"/>
        <end position="108"/>
    </location>
</feature>
<feature type="domain" description="Fatty acid hydroxylase" evidence="6">
    <location>
        <begin position="88"/>
        <end position="224"/>
    </location>
</feature>
<accession>Q39QK0</accession>
<keyword evidence="2 5" id="KW-0812">Transmembrane</keyword>
<organism evidence="7 8">
    <name type="scientific">Geobacter metallireducens (strain ATCC 53774 / DSM 7210 / GS-15)</name>
    <dbReference type="NCBI Taxonomy" id="269799"/>
    <lineage>
        <taxon>Bacteria</taxon>
        <taxon>Pseudomonadati</taxon>
        <taxon>Thermodesulfobacteriota</taxon>
        <taxon>Desulfuromonadia</taxon>
        <taxon>Geobacterales</taxon>
        <taxon>Geobacteraceae</taxon>
        <taxon>Geobacter</taxon>
    </lineage>
</organism>
<name>Q39QK0_GEOMG</name>
<gene>
    <name evidence="7" type="ordered locus">Gmet_3261</name>
</gene>
<reference evidence="7 8" key="2">
    <citation type="journal article" date="2009" name="BMC Microbiol.">
        <title>The genome sequence of Geobacter metallireducens: features of metabolism, physiology and regulation common and dissimilar to Geobacter sulfurreducens.</title>
        <authorList>
            <person name="Aklujkar M."/>
            <person name="Krushkal J."/>
            <person name="DiBartolo G."/>
            <person name="Lapidus A."/>
            <person name="Land M.L."/>
            <person name="Lovley D.R."/>
        </authorList>
    </citation>
    <scope>NUCLEOTIDE SEQUENCE [LARGE SCALE GENOMIC DNA]</scope>
    <source>
        <strain evidence="8">ATCC 53774 / DSM 7210 / GS-15</strain>
    </source>
</reference>
<keyword evidence="4 5" id="KW-0472">Membrane</keyword>
<proteinExistence type="predicted"/>
<evidence type="ECO:0000256" key="1">
    <source>
        <dbReference type="ARBA" id="ARBA00004370"/>
    </source>
</evidence>